<dbReference type="PANTHER" id="PTHR35333:SF5">
    <property type="entry name" value="CONSERVED LIPOPROTEIN LPQF-RELATED"/>
    <property type="match status" value="1"/>
</dbReference>
<evidence type="ECO:0000256" key="1">
    <source>
        <dbReference type="SAM" id="SignalP"/>
    </source>
</evidence>
<dbReference type="RefSeq" id="WP_213169896.1">
    <property type="nucleotide sequence ID" value="NZ_CP070496.1"/>
</dbReference>
<proteinExistence type="predicted"/>
<reference evidence="4" key="1">
    <citation type="submission" date="2021-02" db="EMBL/GenBank/DDBJ databases">
        <title>Natronoglycomyces albus gen. nov., sp. nov, a haloalkaliphilic actinobacterium from a soda solonchak soil.</title>
        <authorList>
            <person name="Sorokin D.Y."/>
            <person name="Khijniak T.V."/>
            <person name="Zakharycheva A.P."/>
            <person name="Boueva O.V."/>
            <person name="Ariskina E.V."/>
            <person name="Hahnke R.L."/>
            <person name="Bunk B."/>
            <person name="Sproer C."/>
            <person name="Schumann P."/>
            <person name="Evtushenko L.I."/>
            <person name="Kublanov I.V."/>
        </authorList>
    </citation>
    <scope>NUCLEOTIDE SEQUENCE</scope>
    <source>
        <strain evidence="4">DSM 106290</strain>
    </source>
</reference>
<dbReference type="GO" id="GO:0008800">
    <property type="term" value="F:beta-lactamase activity"/>
    <property type="evidence" value="ECO:0007669"/>
    <property type="project" value="InterPro"/>
</dbReference>
<evidence type="ECO:0000259" key="2">
    <source>
        <dbReference type="Pfam" id="PF13354"/>
    </source>
</evidence>
<dbReference type="InterPro" id="IPR000871">
    <property type="entry name" value="Beta-lactam_class-A"/>
</dbReference>
<feature type="domain" description="ORF 12 gene product N-terminal" evidence="3">
    <location>
        <begin position="48"/>
        <end position="137"/>
    </location>
</feature>
<protein>
    <submittedName>
        <fullName evidence="4">Serine hydrolase</fullName>
    </submittedName>
</protein>
<keyword evidence="1" id="KW-0732">Signal</keyword>
<feature type="chain" id="PRO_5034805608" evidence="1">
    <location>
        <begin position="34"/>
        <end position="463"/>
    </location>
</feature>
<evidence type="ECO:0000313" key="4">
    <source>
        <dbReference type="EMBL" id="QSB03898.1"/>
    </source>
</evidence>
<dbReference type="SUPFAM" id="SSF56601">
    <property type="entry name" value="beta-lactamase/transpeptidase-like"/>
    <property type="match status" value="1"/>
</dbReference>
<dbReference type="InterPro" id="IPR012338">
    <property type="entry name" value="Beta-lactam/transpept-like"/>
</dbReference>
<feature type="signal peptide" evidence="1">
    <location>
        <begin position="1"/>
        <end position="33"/>
    </location>
</feature>
<dbReference type="InterPro" id="IPR045155">
    <property type="entry name" value="Beta-lactam_cat"/>
</dbReference>
<dbReference type="Proteomes" id="UP000662939">
    <property type="component" value="Chromosome"/>
</dbReference>
<feature type="domain" description="Beta-lactamase class A catalytic" evidence="2">
    <location>
        <begin position="197"/>
        <end position="287"/>
    </location>
</feature>
<dbReference type="Pfam" id="PF18042">
    <property type="entry name" value="ORF_12_N"/>
    <property type="match status" value="1"/>
</dbReference>
<dbReference type="GO" id="GO:0046677">
    <property type="term" value="P:response to antibiotic"/>
    <property type="evidence" value="ECO:0007669"/>
    <property type="project" value="InterPro"/>
</dbReference>
<dbReference type="AlphaFoldDB" id="A0A895XQR4"/>
<accession>A0A895XQR4</accession>
<sequence length="463" mass="50088">MRDHARLARWRMLFAAVLAVTLALTACSGGAESDDGDTGGDEPVAVDIPQTPVGEKLQWYLDKLESLPLEKEEAEQHFAQTFLDQVPVADLNPIMSDMRGTIVTDILDDEPSRLRAEAFHGTGDFHIIIEIDSDSKIETLLFLPPDDMDLPASPTSWDEVDARLDSIAADSENVGFLAADIDEGECQAVHESSAAIMQPVGSVFKIFVLHAVEQAVAAGDITWDDHIEITEDIRSLPSGELQDRQAGETVTVYQAAELMISISDNTATDMLIDLLGRDAVEAQVAAIAADADPNLPLIDTRVFFDLKLNDYPAALEAYVNSSSAEKEAFLDSFEALDTPADADILAWTAEPRAIDTLEWFFSPEDICAAYVAMVGESEEVNSAMSVHDGGLELAAEDWSTLWFKGGNEPGVYAHTHLGIDTDGDGYIVVAMVNNSTALLDEQTLTPELLSIATGSFEMMKSGS</sequence>
<dbReference type="PANTHER" id="PTHR35333">
    <property type="entry name" value="BETA-LACTAMASE"/>
    <property type="match status" value="1"/>
</dbReference>
<dbReference type="KEGG" id="nav:JQS30_08655"/>
<name>A0A895XQR4_9ACTN</name>
<dbReference type="PROSITE" id="PS51257">
    <property type="entry name" value="PROKAR_LIPOPROTEIN"/>
    <property type="match status" value="1"/>
</dbReference>
<keyword evidence="4" id="KW-0378">Hydrolase</keyword>
<keyword evidence="5" id="KW-1185">Reference proteome</keyword>
<dbReference type="GO" id="GO:0030655">
    <property type="term" value="P:beta-lactam antibiotic catabolic process"/>
    <property type="evidence" value="ECO:0007669"/>
    <property type="project" value="InterPro"/>
</dbReference>
<dbReference type="Gene3D" id="3.40.710.10">
    <property type="entry name" value="DD-peptidase/beta-lactamase superfamily"/>
    <property type="match status" value="1"/>
</dbReference>
<dbReference type="Pfam" id="PF13354">
    <property type="entry name" value="Beta-lactamase2"/>
    <property type="match status" value="1"/>
</dbReference>
<organism evidence="4 5">
    <name type="scientific">Natronoglycomyces albus</name>
    <dbReference type="NCBI Taxonomy" id="2811108"/>
    <lineage>
        <taxon>Bacteria</taxon>
        <taxon>Bacillati</taxon>
        <taxon>Actinomycetota</taxon>
        <taxon>Actinomycetes</taxon>
        <taxon>Glycomycetales</taxon>
        <taxon>Glycomycetaceae</taxon>
        <taxon>Natronoglycomyces</taxon>
    </lineage>
</organism>
<gene>
    <name evidence="4" type="ORF">JQS30_08655</name>
</gene>
<dbReference type="EMBL" id="CP070496">
    <property type="protein sequence ID" value="QSB03898.1"/>
    <property type="molecule type" value="Genomic_DNA"/>
</dbReference>
<dbReference type="Gene3D" id="3.10.450.280">
    <property type="match status" value="1"/>
</dbReference>
<dbReference type="InterPro" id="IPR040846">
    <property type="entry name" value="ORF_12_N"/>
</dbReference>
<evidence type="ECO:0000259" key="3">
    <source>
        <dbReference type="Pfam" id="PF18042"/>
    </source>
</evidence>
<evidence type="ECO:0000313" key="5">
    <source>
        <dbReference type="Proteomes" id="UP000662939"/>
    </source>
</evidence>